<sequence>MERLLTGLVDFSIKKVISVRPARLEVVYNRETCCPQCGSLRKRIKASFWRKINSTPQQGHPVTLLVYCHKYHCKQCH</sequence>
<evidence type="ECO:0000313" key="2">
    <source>
        <dbReference type="Proteomes" id="UP000199409"/>
    </source>
</evidence>
<dbReference type="EMBL" id="FNQN01000006">
    <property type="protein sequence ID" value="SEA44143.1"/>
    <property type="molecule type" value="Genomic_DNA"/>
</dbReference>
<accession>A0A1H4B7H4</accession>
<proteinExistence type="predicted"/>
<dbReference type="STRING" id="37625.SAMN05660420_02064"/>
<organism evidence="1 2">
    <name type="scientific">Desulfuromusa kysingii</name>
    <dbReference type="NCBI Taxonomy" id="37625"/>
    <lineage>
        <taxon>Bacteria</taxon>
        <taxon>Pseudomonadati</taxon>
        <taxon>Thermodesulfobacteriota</taxon>
        <taxon>Desulfuromonadia</taxon>
        <taxon>Desulfuromonadales</taxon>
        <taxon>Geopsychrobacteraceae</taxon>
        <taxon>Desulfuromusa</taxon>
    </lineage>
</organism>
<keyword evidence="1" id="KW-0862">Zinc</keyword>
<keyword evidence="1" id="KW-0863">Zinc-finger</keyword>
<reference evidence="1 2" key="1">
    <citation type="submission" date="2016-10" db="EMBL/GenBank/DDBJ databases">
        <authorList>
            <person name="de Groot N.N."/>
        </authorList>
    </citation>
    <scope>NUCLEOTIDE SEQUENCE [LARGE SCALE GENOMIC DNA]</scope>
    <source>
        <strain evidence="1 2">DSM 7343</strain>
    </source>
</reference>
<dbReference type="OrthoDB" id="5526179at2"/>
<keyword evidence="2" id="KW-1185">Reference proteome</keyword>
<evidence type="ECO:0000313" key="1">
    <source>
        <dbReference type="EMBL" id="SEA44143.1"/>
    </source>
</evidence>
<dbReference type="Proteomes" id="UP000199409">
    <property type="component" value="Unassembled WGS sequence"/>
</dbReference>
<dbReference type="RefSeq" id="WP_139167531.1">
    <property type="nucleotide sequence ID" value="NZ_FNQN01000006.1"/>
</dbReference>
<protein>
    <submittedName>
        <fullName evidence="1">Zinc-finger binding domain of transposase IS66</fullName>
    </submittedName>
</protein>
<name>A0A1H4B7H4_9BACT</name>
<feature type="non-terminal residue" evidence="1">
    <location>
        <position position="77"/>
    </location>
</feature>
<dbReference type="AlphaFoldDB" id="A0A1H4B7H4"/>
<keyword evidence="1" id="KW-0479">Metal-binding</keyword>
<gene>
    <name evidence="1" type="ORF">SAMN05660420_02064</name>
</gene>
<dbReference type="GO" id="GO:0008270">
    <property type="term" value="F:zinc ion binding"/>
    <property type="evidence" value="ECO:0007669"/>
    <property type="project" value="UniProtKB-KW"/>
</dbReference>